<organism evidence="1 2">
    <name type="scientific">Natrinema salaciae</name>
    <dbReference type="NCBI Taxonomy" id="1186196"/>
    <lineage>
        <taxon>Archaea</taxon>
        <taxon>Methanobacteriati</taxon>
        <taxon>Methanobacteriota</taxon>
        <taxon>Stenosarchaea group</taxon>
        <taxon>Halobacteria</taxon>
        <taxon>Halobacteriales</taxon>
        <taxon>Natrialbaceae</taxon>
        <taxon>Natrinema</taxon>
    </lineage>
</organism>
<protein>
    <submittedName>
        <fullName evidence="1">Uncharacterized protein</fullName>
    </submittedName>
</protein>
<sequence length="29" mass="3418">MTVFRAAVVRFAVERSGERPARERREGKR</sequence>
<dbReference type="AlphaFoldDB" id="A0A1H9S8V4"/>
<gene>
    <name evidence="1" type="ORF">SAMN04489841_4602</name>
</gene>
<proteinExistence type="predicted"/>
<evidence type="ECO:0000313" key="1">
    <source>
        <dbReference type="EMBL" id="SER80609.1"/>
    </source>
</evidence>
<name>A0A1H9S8V4_9EURY</name>
<dbReference type="STRING" id="1186196.SAMN04489841_4602"/>
<dbReference type="Proteomes" id="UP000199114">
    <property type="component" value="Unassembled WGS sequence"/>
</dbReference>
<dbReference type="EMBL" id="FOFD01000008">
    <property type="protein sequence ID" value="SER80609.1"/>
    <property type="molecule type" value="Genomic_DNA"/>
</dbReference>
<evidence type="ECO:0000313" key="2">
    <source>
        <dbReference type="Proteomes" id="UP000199114"/>
    </source>
</evidence>
<reference evidence="2" key="1">
    <citation type="submission" date="2016-10" db="EMBL/GenBank/DDBJ databases">
        <authorList>
            <person name="Varghese N."/>
            <person name="Submissions S."/>
        </authorList>
    </citation>
    <scope>NUCLEOTIDE SEQUENCE [LARGE SCALE GENOMIC DNA]</scope>
    <source>
        <strain evidence="2">DSM 25055</strain>
    </source>
</reference>
<keyword evidence="2" id="KW-1185">Reference proteome</keyword>
<accession>A0A1H9S8V4</accession>